<dbReference type="VEuPathDB" id="FungiDB:AMAG_20584"/>
<proteinExistence type="predicted"/>
<organism evidence="1 2">
    <name type="scientific">Allomyces macrogynus (strain ATCC 38327)</name>
    <name type="common">Allomyces javanicus var. macrogynus</name>
    <dbReference type="NCBI Taxonomy" id="578462"/>
    <lineage>
        <taxon>Eukaryota</taxon>
        <taxon>Fungi</taxon>
        <taxon>Fungi incertae sedis</taxon>
        <taxon>Blastocladiomycota</taxon>
        <taxon>Blastocladiomycetes</taxon>
        <taxon>Blastocladiales</taxon>
        <taxon>Blastocladiaceae</taxon>
        <taxon>Allomyces</taxon>
    </lineage>
</organism>
<evidence type="ECO:0000313" key="1">
    <source>
        <dbReference type="EMBL" id="KNE72842.1"/>
    </source>
</evidence>
<evidence type="ECO:0000313" key="2">
    <source>
        <dbReference type="Proteomes" id="UP000054350"/>
    </source>
</evidence>
<name>A0A0L0TDM5_ALLM3</name>
<gene>
    <name evidence="1" type="ORF">AMAG_20584</name>
</gene>
<protein>
    <submittedName>
        <fullName evidence="1">Uncharacterized protein</fullName>
    </submittedName>
</protein>
<dbReference type="AlphaFoldDB" id="A0A0L0TDM5"/>
<keyword evidence="2" id="KW-1185">Reference proteome</keyword>
<dbReference type="EMBL" id="GG745384">
    <property type="protein sequence ID" value="KNE72842.1"/>
    <property type="molecule type" value="Genomic_DNA"/>
</dbReference>
<reference evidence="2" key="2">
    <citation type="submission" date="2009-11" db="EMBL/GenBank/DDBJ databases">
        <title>The Genome Sequence of Allomyces macrogynus strain ATCC 38327.</title>
        <authorList>
            <consortium name="The Broad Institute Genome Sequencing Platform"/>
            <person name="Russ C."/>
            <person name="Cuomo C."/>
            <person name="Shea T."/>
            <person name="Young S.K."/>
            <person name="Zeng Q."/>
            <person name="Koehrsen M."/>
            <person name="Haas B."/>
            <person name="Borodovsky M."/>
            <person name="Guigo R."/>
            <person name="Alvarado L."/>
            <person name="Berlin A."/>
            <person name="Borenstein D."/>
            <person name="Chen Z."/>
            <person name="Engels R."/>
            <person name="Freedman E."/>
            <person name="Gellesch M."/>
            <person name="Goldberg J."/>
            <person name="Griggs A."/>
            <person name="Gujja S."/>
            <person name="Heiman D."/>
            <person name="Hepburn T."/>
            <person name="Howarth C."/>
            <person name="Jen D."/>
            <person name="Larson L."/>
            <person name="Lewis B."/>
            <person name="Mehta T."/>
            <person name="Park D."/>
            <person name="Pearson M."/>
            <person name="Roberts A."/>
            <person name="Saif S."/>
            <person name="Shenoy N."/>
            <person name="Sisk P."/>
            <person name="Stolte C."/>
            <person name="Sykes S."/>
            <person name="Walk T."/>
            <person name="White J."/>
            <person name="Yandava C."/>
            <person name="Burger G."/>
            <person name="Gray M.W."/>
            <person name="Holland P.W.H."/>
            <person name="King N."/>
            <person name="Lang F.B.F."/>
            <person name="Roger A.J."/>
            <person name="Ruiz-Trillo I."/>
            <person name="Lander E."/>
            <person name="Nusbaum C."/>
        </authorList>
    </citation>
    <scope>NUCLEOTIDE SEQUENCE [LARGE SCALE GENOMIC DNA]</scope>
    <source>
        <strain evidence="2">ATCC 38327</strain>
    </source>
</reference>
<reference evidence="1 2" key="1">
    <citation type="submission" date="2009-11" db="EMBL/GenBank/DDBJ databases">
        <title>Annotation of Allomyces macrogynus ATCC 38327.</title>
        <authorList>
            <consortium name="The Broad Institute Genome Sequencing Platform"/>
            <person name="Russ C."/>
            <person name="Cuomo C."/>
            <person name="Burger G."/>
            <person name="Gray M.W."/>
            <person name="Holland P.W.H."/>
            <person name="King N."/>
            <person name="Lang F.B.F."/>
            <person name="Roger A.J."/>
            <person name="Ruiz-Trillo I."/>
            <person name="Young S.K."/>
            <person name="Zeng Q."/>
            <person name="Gargeya S."/>
            <person name="Fitzgerald M."/>
            <person name="Haas B."/>
            <person name="Abouelleil A."/>
            <person name="Alvarado L."/>
            <person name="Arachchi H.M."/>
            <person name="Berlin A."/>
            <person name="Chapman S.B."/>
            <person name="Gearin G."/>
            <person name="Goldberg J."/>
            <person name="Griggs A."/>
            <person name="Gujja S."/>
            <person name="Hansen M."/>
            <person name="Heiman D."/>
            <person name="Howarth C."/>
            <person name="Larimer J."/>
            <person name="Lui A."/>
            <person name="MacDonald P.J.P."/>
            <person name="McCowen C."/>
            <person name="Montmayeur A."/>
            <person name="Murphy C."/>
            <person name="Neiman D."/>
            <person name="Pearson M."/>
            <person name="Priest M."/>
            <person name="Roberts A."/>
            <person name="Saif S."/>
            <person name="Shea T."/>
            <person name="Sisk P."/>
            <person name="Stolte C."/>
            <person name="Sykes S."/>
            <person name="Wortman J."/>
            <person name="Nusbaum C."/>
            <person name="Birren B."/>
        </authorList>
    </citation>
    <scope>NUCLEOTIDE SEQUENCE [LARGE SCALE GENOMIC DNA]</scope>
    <source>
        <strain evidence="1 2">ATCC 38327</strain>
    </source>
</reference>
<sequence>MYSAHAAPGPSSSSSTANMLAVNAITNAPTASSAPSPPPATGATAADVPCRTFADFLDRFLADLPAHVPVTLYDLFVELEQHQTLYGVALLANADIDRYLAMAEHVQILHEEFPRDQIALALHEGWRGGSEYGGELDA</sequence>
<accession>A0A0L0TDM5</accession>
<dbReference type="Proteomes" id="UP000054350">
    <property type="component" value="Unassembled WGS sequence"/>
</dbReference>